<dbReference type="Proteomes" id="UP000813824">
    <property type="component" value="Unassembled WGS sequence"/>
</dbReference>
<organism evidence="1 2">
    <name type="scientific">Cristinia sonorae</name>
    <dbReference type="NCBI Taxonomy" id="1940300"/>
    <lineage>
        <taxon>Eukaryota</taxon>
        <taxon>Fungi</taxon>
        <taxon>Dikarya</taxon>
        <taxon>Basidiomycota</taxon>
        <taxon>Agaricomycotina</taxon>
        <taxon>Agaricomycetes</taxon>
        <taxon>Agaricomycetidae</taxon>
        <taxon>Agaricales</taxon>
        <taxon>Pleurotineae</taxon>
        <taxon>Stephanosporaceae</taxon>
        <taxon>Cristinia</taxon>
    </lineage>
</organism>
<sequence>MSSVERKAGPFERFFIARHHLKFDTCVAVSAKYVTSVNRPLDAAALYPALHVVLQEHRALSIQVLHETSTEPVFFRLPTVDLSEVVVFHAETVHLESSATALLRTSIETSTTNPLWRLHVLQDNTLVFTYLHIIGDGKSGLAFHRALLSALNRQAEPGGSNVQRLVTIPPDITLLPPLEDVIDVSVSFSKLGRVIYDMLVPSSWTNLASAYTGNPVSTNREFDVNVRFLTLAPADVNHLLQLCRLHGATMTSFLHTVGVVVLAGLIPSLPANTPTIVSTSVPVSLRQYAGTSDLAFCNHISGYSSFIDTSLLPTGDDCTLQPSHFPWDVASQFAATLRQNASATREQVGLLKYLPSPYENFFLSKQGKKREETMELSNLGRFSSPDISKDGSGWSIENMFFFQSNAICGAALKIMVVGSPDDSLGITINWTKGVVDDEFAETFFSSFRDLVQKMAEQGDPASPLGGDTK</sequence>
<dbReference type="SUPFAM" id="SSF52777">
    <property type="entry name" value="CoA-dependent acyltransferases"/>
    <property type="match status" value="2"/>
</dbReference>
<reference evidence="1" key="1">
    <citation type="journal article" date="2021" name="New Phytol.">
        <title>Evolutionary innovations through gain and loss of genes in the ectomycorrhizal Boletales.</title>
        <authorList>
            <person name="Wu G."/>
            <person name="Miyauchi S."/>
            <person name="Morin E."/>
            <person name="Kuo A."/>
            <person name="Drula E."/>
            <person name="Varga T."/>
            <person name="Kohler A."/>
            <person name="Feng B."/>
            <person name="Cao Y."/>
            <person name="Lipzen A."/>
            <person name="Daum C."/>
            <person name="Hundley H."/>
            <person name="Pangilinan J."/>
            <person name="Johnson J."/>
            <person name="Barry K."/>
            <person name="LaButti K."/>
            <person name="Ng V."/>
            <person name="Ahrendt S."/>
            <person name="Min B."/>
            <person name="Choi I.G."/>
            <person name="Park H."/>
            <person name="Plett J.M."/>
            <person name="Magnuson J."/>
            <person name="Spatafora J.W."/>
            <person name="Nagy L.G."/>
            <person name="Henrissat B."/>
            <person name="Grigoriev I.V."/>
            <person name="Yang Z.L."/>
            <person name="Xu J."/>
            <person name="Martin F.M."/>
        </authorList>
    </citation>
    <scope>NUCLEOTIDE SEQUENCE</scope>
    <source>
        <strain evidence="1">KKN 215</strain>
    </source>
</reference>
<dbReference type="EMBL" id="JAEVFJ010000069">
    <property type="protein sequence ID" value="KAH8075858.1"/>
    <property type="molecule type" value="Genomic_DNA"/>
</dbReference>
<dbReference type="PANTHER" id="PTHR28037:SF1">
    <property type="entry name" value="ALCOHOL O-ACETYLTRANSFERASE 1-RELATED"/>
    <property type="match status" value="1"/>
</dbReference>
<dbReference type="Gene3D" id="3.30.559.30">
    <property type="entry name" value="Nonribosomal peptide synthetase, condensation domain"/>
    <property type="match status" value="1"/>
</dbReference>
<gene>
    <name evidence="1" type="ORF">BXZ70DRAFT_711979</name>
</gene>
<keyword evidence="2" id="KW-1185">Reference proteome</keyword>
<protein>
    <submittedName>
        <fullName evidence="1">Alcohol acetyltransferase</fullName>
    </submittedName>
</protein>
<evidence type="ECO:0000313" key="1">
    <source>
        <dbReference type="EMBL" id="KAH8075858.1"/>
    </source>
</evidence>
<accession>A0A8K0UCQ0</accession>
<evidence type="ECO:0000313" key="2">
    <source>
        <dbReference type="Proteomes" id="UP000813824"/>
    </source>
</evidence>
<dbReference type="GO" id="GO:0008080">
    <property type="term" value="F:N-acetyltransferase activity"/>
    <property type="evidence" value="ECO:0007669"/>
    <property type="project" value="TreeGrafter"/>
</dbReference>
<comment type="caution">
    <text evidence="1">The sequence shown here is derived from an EMBL/GenBank/DDBJ whole genome shotgun (WGS) entry which is preliminary data.</text>
</comment>
<dbReference type="OrthoDB" id="2150604at2759"/>
<dbReference type="PANTHER" id="PTHR28037">
    <property type="entry name" value="ALCOHOL O-ACETYLTRANSFERASE 1-RELATED"/>
    <property type="match status" value="1"/>
</dbReference>
<proteinExistence type="predicted"/>
<dbReference type="AlphaFoldDB" id="A0A8K0UCQ0"/>
<dbReference type="InterPro" id="IPR023213">
    <property type="entry name" value="CAT-like_dom_sf"/>
</dbReference>
<name>A0A8K0UCQ0_9AGAR</name>
<dbReference type="Gene3D" id="3.30.559.10">
    <property type="entry name" value="Chloramphenicol acetyltransferase-like domain"/>
    <property type="match status" value="1"/>
</dbReference>
<dbReference type="InterPro" id="IPR052058">
    <property type="entry name" value="Alcohol_O-acetyltransferase"/>
</dbReference>
<dbReference type="InterPro" id="IPR010828">
    <property type="entry name" value="Atf2/Sli1-like"/>
</dbReference>
<dbReference type="Pfam" id="PF07247">
    <property type="entry name" value="AATase"/>
    <property type="match status" value="1"/>
</dbReference>